<dbReference type="InterPro" id="IPR053183">
    <property type="entry name" value="ASL1"/>
</dbReference>
<feature type="domain" description="Asl1-like glycosyl hydrolase catalytic" evidence="2">
    <location>
        <begin position="44"/>
        <end position="265"/>
    </location>
</feature>
<dbReference type="InterPro" id="IPR017853">
    <property type="entry name" value="GH"/>
</dbReference>
<evidence type="ECO:0000313" key="3">
    <source>
        <dbReference type="EMBL" id="AXR70414.1"/>
    </source>
</evidence>
<proteinExistence type="predicted"/>
<gene>
    <name evidence="3" type="primary">orf9</name>
</gene>
<dbReference type="SUPFAM" id="SSF51445">
    <property type="entry name" value="(Trans)glycosidases"/>
    <property type="match status" value="1"/>
</dbReference>
<keyword evidence="1" id="KW-0732">Signal</keyword>
<dbReference type="PANTHER" id="PTHR34154:SF3">
    <property type="entry name" value="ALKALI-SENSITIVE LINKAGE PROTEIN 1"/>
    <property type="match status" value="1"/>
</dbReference>
<sequence length="268" mass="30846">MRRKTIFLWCLLSFICAVNSSKAFAYSEKKGLGVIPGNSLNKGYTTGFKKLNVQWYYNWGIYPERGMPHGILYVPMLGNKKTLKNINAVTSYPYVLLFNEPDVSGALTKSISPEEAASLFKNVMNKLQNIKVISPAPQNPWNNWLTNFNSMSFNSKPMNAIAMHWYGLPDISKFKRDVLYIHNKYKSNLWITEFGIRIPCSDNSLENQRKVSDFLRNALEFLNSQQYVEKYSWFSPKNNTSESCDLRYDVLINSDGTLTDLGLLYSKY</sequence>
<dbReference type="GO" id="GO:0071966">
    <property type="term" value="P:fungal-type cell wall polysaccharide metabolic process"/>
    <property type="evidence" value="ECO:0007669"/>
    <property type="project" value="TreeGrafter"/>
</dbReference>
<reference evidence="3" key="1">
    <citation type="journal article" date="2018" name="Front. Microbiol.">
        <title>Establishment of a Molecular Serotyping Scheme and a Multiplexed Luminex-Based Array for Enterobacter aerogenes.</title>
        <authorList>
            <person name="Guo X."/>
            <person name="Wang M."/>
            <person name="Wang L."/>
            <person name="Wang Y."/>
            <person name="Chen T."/>
            <person name="Wu P."/>
            <person name="Chen M."/>
            <person name="Liu B."/>
            <person name="Feng L."/>
        </authorList>
    </citation>
    <scope>NUCLEOTIDE SEQUENCE</scope>
    <source>
        <strain evidence="3">G5306</strain>
    </source>
</reference>
<dbReference type="RefSeq" id="WP_260841225.1">
    <property type="nucleotide sequence ID" value="NZ_JAODOT010000001.1"/>
</dbReference>
<dbReference type="Gene3D" id="3.20.20.80">
    <property type="entry name" value="Glycosidases"/>
    <property type="match status" value="1"/>
</dbReference>
<evidence type="ECO:0000256" key="1">
    <source>
        <dbReference type="SAM" id="SignalP"/>
    </source>
</evidence>
<organism evidence="3">
    <name type="scientific">Klebsiella aerogenes</name>
    <name type="common">Enterobacter aerogenes</name>
    <dbReference type="NCBI Taxonomy" id="548"/>
    <lineage>
        <taxon>Bacteria</taxon>
        <taxon>Pseudomonadati</taxon>
        <taxon>Pseudomonadota</taxon>
        <taxon>Gammaproteobacteria</taxon>
        <taxon>Enterobacterales</taxon>
        <taxon>Enterobacteriaceae</taxon>
        <taxon>Klebsiella/Raoultella group</taxon>
        <taxon>Klebsiella</taxon>
    </lineage>
</organism>
<keyword evidence="3" id="KW-0378">Hydrolase</keyword>
<dbReference type="InterPro" id="IPR024655">
    <property type="entry name" value="Asl1_glyco_hydro_catalytic"/>
</dbReference>
<name>A0A346NT21_KLEAE</name>
<feature type="chain" id="PRO_5016947439" evidence="1">
    <location>
        <begin position="26"/>
        <end position="268"/>
    </location>
</feature>
<dbReference type="AlphaFoldDB" id="A0A346NT21"/>
<protein>
    <submittedName>
        <fullName evidence="3">Glycosyl hydrolase catalytic core protein</fullName>
    </submittedName>
</protein>
<accession>A0A346NT21</accession>
<feature type="signal peptide" evidence="1">
    <location>
        <begin position="1"/>
        <end position="25"/>
    </location>
</feature>
<dbReference type="Pfam" id="PF11790">
    <property type="entry name" value="Glyco_hydro_cc"/>
    <property type="match status" value="1"/>
</dbReference>
<dbReference type="PANTHER" id="PTHR34154">
    <property type="entry name" value="ALKALI-SENSITIVE LINKAGE PROTEIN 1"/>
    <property type="match status" value="1"/>
</dbReference>
<evidence type="ECO:0000259" key="2">
    <source>
        <dbReference type="Pfam" id="PF11790"/>
    </source>
</evidence>
<dbReference type="EMBL" id="MF687354">
    <property type="protein sequence ID" value="AXR70414.1"/>
    <property type="molecule type" value="Genomic_DNA"/>
</dbReference>
<dbReference type="GO" id="GO:0016787">
    <property type="term" value="F:hydrolase activity"/>
    <property type="evidence" value="ECO:0007669"/>
    <property type="project" value="UniProtKB-KW"/>
</dbReference>